<name>A0A0P1AGS5_PLAHL</name>
<dbReference type="EMBL" id="CCYD01000468">
    <property type="protein sequence ID" value="CEG40146.1"/>
    <property type="molecule type" value="Genomic_DNA"/>
</dbReference>
<dbReference type="Proteomes" id="UP000054928">
    <property type="component" value="Unassembled WGS sequence"/>
</dbReference>
<dbReference type="RefSeq" id="XP_036263134.1">
    <property type="nucleotide sequence ID" value="XM_036407430.1"/>
</dbReference>
<reference evidence="2" key="1">
    <citation type="submission" date="2014-09" db="EMBL/GenBank/DDBJ databases">
        <authorList>
            <person name="Sharma Rahul"/>
            <person name="Thines Marco"/>
        </authorList>
    </citation>
    <scope>NUCLEOTIDE SEQUENCE [LARGE SCALE GENOMIC DNA]</scope>
</reference>
<organism evidence="1 2">
    <name type="scientific">Plasmopara halstedii</name>
    <name type="common">Downy mildew of sunflower</name>
    <dbReference type="NCBI Taxonomy" id="4781"/>
    <lineage>
        <taxon>Eukaryota</taxon>
        <taxon>Sar</taxon>
        <taxon>Stramenopiles</taxon>
        <taxon>Oomycota</taxon>
        <taxon>Peronosporomycetes</taxon>
        <taxon>Peronosporales</taxon>
        <taxon>Peronosporaceae</taxon>
        <taxon>Plasmopara</taxon>
    </lineage>
</organism>
<accession>A0A0P1AGS5</accession>
<keyword evidence="2" id="KW-1185">Reference proteome</keyword>
<dbReference type="GeneID" id="59053098"/>
<evidence type="ECO:0000313" key="2">
    <source>
        <dbReference type="Proteomes" id="UP000054928"/>
    </source>
</evidence>
<dbReference type="AlphaFoldDB" id="A0A0P1AGS5"/>
<protein>
    <submittedName>
        <fullName evidence="1">Uncharacterized protein</fullName>
    </submittedName>
</protein>
<evidence type="ECO:0000313" key="1">
    <source>
        <dbReference type="EMBL" id="CEG40146.1"/>
    </source>
</evidence>
<proteinExistence type="predicted"/>
<sequence>MLNFKCETQIHLDELLASCSLGSASLSYLSLIMSKQIALSYKICKGMIALAVCFFYLKRPLNKCQS</sequence>